<dbReference type="InterPro" id="IPR008042">
    <property type="entry name" value="Retrotrans_Pao"/>
</dbReference>
<evidence type="ECO:0000313" key="2">
    <source>
        <dbReference type="Proteomes" id="UP000801492"/>
    </source>
</evidence>
<evidence type="ECO:0000313" key="1">
    <source>
        <dbReference type="EMBL" id="KAF2889207.1"/>
    </source>
</evidence>
<feature type="non-terminal residue" evidence="1">
    <location>
        <position position="1"/>
    </location>
</feature>
<accession>A0A8K0CRX0</accession>
<dbReference type="Pfam" id="PF05380">
    <property type="entry name" value="Peptidase_A17"/>
    <property type="match status" value="1"/>
</dbReference>
<protein>
    <submittedName>
        <fullName evidence="1">Uncharacterized protein</fullName>
    </submittedName>
</protein>
<dbReference type="AlphaFoldDB" id="A0A8K0CRX0"/>
<reference evidence="1" key="1">
    <citation type="submission" date="2019-08" db="EMBL/GenBank/DDBJ databases">
        <title>The genome of the North American firefly Photinus pyralis.</title>
        <authorList>
            <consortium name="Photinus pyralis genome working group"/>
            <person name="Fallon T.R."/>
            <person name="Sander Lower S.E."/>
            <person name="Weng J.-K."/>
        </authorList>
    </citation>
    <scope>NUCLEOTIDE SEQUENCE</scope>
    <source>
        <strain evidence="1">TRF0915ILg1</strain>
        <tissue evidence="1">Whole body</tissue>
    </source>
</reference>
<proteinExistence type="predicted"/>
<comment type="caution">
    <text evidence="1">The sequence shown here is derived from an EMBL/GenBank/DDBJ whole genome shotgun (WGS) entry which is preliminary data.</text>
</comment>
<dbReference type="EMBL" id="VTPC01069600">
    <property type="protein sequence ID" value="KAF2889207.1"/>
    <property type="molecule type" value="Genomic_DNA"/>
</dbReference>
<keyword evidence="2" id="KW-1185">Reference proteome</keyword>
<organism evidence="1 2">
    <name type="scientific">Ignelater luminosus</name>
    <name type="common">Cucubano</name>
    <name type="synonym">Pyrophorus luminosus</name>
    <dbReference type="NCBI Taxonomy" id="2038154"/>
    <lineage>
        <taxon>Eukaryota</taxon>
        <taxon>Metazoa</taxon>
        <taxon>Ecdysozoa</taxon>
        <taxon>Arthropoda</taxon>
        <taxon>Hexapoda</taxon>
        <taxon>Insecta</taxon>
        <taxon>Pterygota</taxon>
        <taxon>Neoptera</taxon>
        <taxon>Endopterygota</taxon>
        <taxon>Coleoptera</taxon>
        <taxon>Polyphaga</taxon>
        <taxon>Elateriformia</taxon>
        <taxon>Elateroidea</taxon>
        <taxon>Elateridae</taxon>
        <taxon>Agrypninae</taxon>
        <taxon>Pyrophorini</taxon>
        <taxon>Ignelater</taxon>
    </lineage>
</organism>
<dbReference type="PANTHER" id="PTHR47331:SF1">
    <property type="entry name" value="GAG-LIKE PROTEIN"/>
    <property type="match status" value="1"/>
</dbReference>
<name>A0A8K0CRX0_IGNLU</name>
<sequence>DAVTYCQQVATTLRSAQFNLQKWNSNNPNIIKHLQVEDEPFSTLTLEDKEGNKTLGIVWNSRLDIITYPVPKLLPSQTISKKNIPSDISKIYDPLGLVSPRVVLAKILIQKLWAANLDWDENVSPDLAERWLHFRSPFKIFSKQTDFRKIFASLTDPVDLFVEEKIARVQEFTVLIYGIKYCTSVNKARYCMFQKSYGTKKDKEQFMKKIKGIDSNLIPPYWKSLKQKILRTIYVNSMYLHATDACCVKLRPEDCGWFFDGYLKPTWFVGDPTPLQVDESE</sequence>
<dbReference type="PANTHER" id="PTHR47331">
    <property type="entry name" value="PHD-TYPE DOMAIN-CONTAINING PROTEIN"/>
    <property type="match status" value="1"/>
</dbReference>
<dbReference type="OrthoDB" id="8194935at2759"/>
<gene>
    <name evidence="1" type="ORF">ILUMI_16966</name>
</gene>
<dbReference type="Proteomes" id="UP000801492">
    <property type="component" value="Unassembled WGS sequence"/>
</dbReference>